<keyword evidence="3" id="KW-1185">Reference proteome</keyword>
<protein>
    <submittedName>
        <fullName evidence="2">UPF0716 protein FxsA</fullName>
    </submittedName>
</protein>
<dbReference type="RefSeq" id="WP_092285511.1">
    <property type="nucleotide sequence ID" value="NZ_FOPJ01000006.1"/>
</dbReference>
<dbReference type="EMBL" id="FOPJ01000006">
    <property type="protein sequence ID" value="SFG55944.1"/>
    <property type="molecule type" value="Genomic_DNA"/>
</dbReference>
<dbReference type="NCBIfam" id="NF008528">
    <property type="entry name" value="PRK11463.1-2"/>
    <property type="match status" value="1"/>
</dbReference>
<dbReference type="PANTHER" id="PTHR35335">
    <property type="entry name" value="UPF0716 PROTEIN FXSA"/>
    <property type="match status" value="1"/>
</dbReference>
<name>A0A1I2SSY3_9CORY</name>
<proteinExistence type="predicted"/>
<evidence type="ECO:0000256" key="1">
    <source>
        <dbReference type="SAM" id="Phobius"/>
    </source>
</evidence>
<dbReference type="InterPro" id="IPR007313">
    <property type="entry name" value="FxsA"/>
</dbReference>
<keyword evidence="1" id="KW-0472">Membrane</keyword>
<organism evidence="2 3">
    <name type="scientific">Corynebacterium spheniscorum</name>
    <dbReference type="NCBI Taxonomy" id="185761"/>
    <lineage>
        <taxon>Bacteria</taxon>
        <taxon>Bacillati</taxon>
        <taxon>Actinomycetota</taxon>
        <taxon>Actinomycetes</taxon>
        <taxon>Mycobacteriales</taxon>
        <taxon>Corynebacteriaceae</taxon>
        <taxon>Corynebacterium</taxon>
    </lineage>
</organism>
<keyword evidence="1" id="KW-0812">Transmembrane</keyword>
<accession>A0A1I2SSY3</accession>
<dbReference type="AlphaFoldDB" id="A0A1I2SSY3"/>
<dbReference type="Proteomes" id="UP000199065">
    <property type="component" value="Unassembled WGS sequence"/>
</dbReference>
<feature type="transmembrane region" description="Helical" evidence="1">
    <location>
        <begin position="26"/>
        <end position="46"/>
    </location>
</feature>
<dbReference type="STRING" id="185761.SAMN05660282_01236"/>
<sequence length="161" mass="18109">MPLAILLPYILVELLAFYLLASWLGVGWAILVLIIAFFGGLALAAYEMRSIGRAMRTNPNMNAGRAAGNYGLVGTGALLLALPGVVTTFLGLLFILPPTRSLIRRFLARKFREKLEMVGMRSYHITETRKFTYGRFDDPNVVDEEEIKKWRDNLDPKDFQG</sequence>
<keyword evidence="1" id="KW-1133">Transmembrane helix</keyword>
<evidence type="ECO:0000313" key="2">
    <source>
        <dbReference type="EMBL" id="SFG55944.1"/>
    </source>
</evidence>
<feature type="transmembrane region" description="Helical" evidence="1">
    <location>
        <begin position="67"/>
        <end position="96"/>
    </location>
</feature>
<evidence type="ECO:0000313" key="3">
    <source>
        <dbReference type="Proteomes" id="UP000199065"/>
    </source>
</evidence>
<dbReference type="Pfam" id="PF04186">
    <property type="entry name" value="FxsA"/>
    <property type="match status" value="1"/>
</dbReference>
<dbReference type="PANTHER" id="PTHR35335:SF1">
    <property type="entry name" value="UPF0716 PROTEIN FXSA"/>
    <property type="match status" value="1"/>
</dbReference>
<dbReference type="GO" id="GO:0016020">
    <property type="term" value="C:membrane"/>
    <property type="evidence" value="ECO:0007669"/>
    <property type="project" value="InterPro"/>
</dbReference>
<gene>
    <name evidence="2" type="ORF">SAMN05660282_01236</name>
</gene>
<dbReference type="OrthoDB" id="4422778at2"/>
<reference evidence="2 3" key="1">
    <citation type="submission" date="2016-10" db="EMBL/GenBank/DDBJ databases">
        <authorList>
            <person name="de Groot N.N."/>
        </authorList>
    </citation>
    <scope>NUCLEOTIDE SEQUENCE [LARGE SCALE GENOMIC DNA]</scope>
    <source>
        <strain>J11</strain>
        <strain evidence="3">PG 39</strain>
    </source>
</reference>